<gene>
    <name evidence="6" type="ORF">HYH02_010732</name>
</gene>
<comment type="caution">
    <text evidence="6">The sequence shown here is derived from an EMBL/GenBank/DDBJ whole genome shotgun (WGS) entry which is preliminary data.</text>
</comment>
<feature type="region of interest" description="Disordered" evidence="4">
    <location>
        <begin position="69"/>
        <end position="124"/>
    </location>
</feature>
<feature type="domain" description="BTB" evidence="5">
    <location>
        <begin position="346"/>
        <end position="398"/>
    </location>
</feature>
<sequence length="782" mass="78264">MLGQWGDKAGVDESPAAATAAPVPVAVEGGGWKTQLLQGTGNSWTALAYDTDRDLLYGATSTRVYSLNLGPDTDSASGGDSDGSSDTGGTGGDAGSSSSSTAKAQQQQQQPQQQQQQPQARLTAEPGSFSDITALLVPPLDATTPPAAPGLLVADGARLCRLNPWSGAVMVLSDFSTSTSSNSSMLMTAPTFGALFPPPIRRLTSLAYLPDGNGVAALGMHGASAVGNSMLAVFTGPALGAASGRTAAGSADGRSMPPLDVLLRMPHEAAAGGGGGGGGGSGGAGAIRKRQRDSDGATALGGAGAGGAAAGPGMVVVRVSGAAAAAGTTSAGTNSTGTTTTTTACFLAHRAVLEAHSDFFKQLLASELREAADQAVELREADPAVFGALLTYMYTGALGPLGVRQFKAAAELADRLLLPGAVLQLQPRLLAAVSPHSAVADLHWAWRHNLREVAGPIGELVARHAARVAALTPLAEVAALAAAQPELMASLFMAVSRGGETGGEGLGAGAGAAVVICGLGKRYRQAVEALFRAKVLQVGRVVFATGTLALGVHMPARCVVMAGDSPHLDALNFCQMAGRSGRRGLDTEGTAVFAGVSAERIHELRRSPMPRLQGHLLLRPTTLLRLLMLHDKVAESAPAAAARSGGGAAGARERLRAPVVLAAKLLLEPFLAYAPAVGGEAVGPTALAASHNGDRPQQQQQQQAVAAHATAGPAGRVGCIAGQGAGGGGAADVAAAMPAAAVSRAALQRQLAVGLQALRLGALLHPATGRPSGLAGLAAHLF</sequence>
<proteinExistence type="predicted"/>
<evidence type="ECO:0000256" key="3">
    <source>
        <dbReference type="ARBA" id="ARBA00022806"/>
    </source>
</evidence>
<evidence type="ECO:0000313" key="7">
    <source>
        <dbReference type="Proteomes" id="UP000613740"/>
    </source>
</evidence>
<evidence type="ECO:0000313" key="6">
    <source>
        <dbReference type="EMBL" id="KAG2438939.1"/>
    </source>
</evidence>
<feature type="compositionally biased region" description="Low complexity" evidence="4">
    <location>
        <begin position="70"/>
        <end position="85"/>
    </location>
</feature>
<dbReference type="InterPro" id="IPR011333">
    <property type="entry name" value="SKP1/BTB/POZ_sf"/>
</dbReference>
<dbReference type="GO" id="GO:0004386">
    <property type="term" value="F:helicase activity"/>
    <property type="evidence" value="ECO:0007669"/>
    <property type="project" value="UniProtKB-KW"/>
</dbReference>
<dbReference type="AlphaFoldDB" id="A0A835T4Z5"/>
<protein>
    <recommendedName>
        <fullName evidence="5">BTB domain-containing protein</fullName>
    </recommendedName>
</protein>
<dbReference type="OrthoDB" id="542113at2759"/>
<feature type="compositionally biased region" description="Low complexity" evidence="4">
    <location>
        <begin position="95"/>
        <end position="119"/>
    </location>
</feature>
<dbReference type="SUPFAM" id="SSF54695">
    <property type="entry name" value="POZ domain"/>
    <property type="match status" value="1"/>
</dbReference>
<evidence type="ECO:0000256" key="4">
    <source>
        <dbReference type="SAM" id="MobiDB-lite"/>
    </source>
</evidence>
<dbReference type="InterPro" id="IPR000210">
    <property type="entry name" value="BTB/POZ_dom"/>
</dbReference>
<dbReference type="InterPro" id="IPR027417">
    <property type="entry name" value="P-loop_NTPase"/>
</dbReference>
<evidence type="ECO:0000259" key="5">
    <source>
        <dbReference type="PROSITE" id="PS50097"/>
    </source>
</evidence>
<dbReference type="SMART" id="SM00225">
    <property type="entry name" value="BTB"/>
    <property type="match status" value="1"/>
</dbReference>
<dbReference type="EMBL" id="JAEHOD010000042">
    <property type="protein sequence ID" value="KAG2438939.1"/>
    <property type="molecule type" value="Genomic_DNA"/>
</dbReference>
<dbReference type="PANTHER" id="PTHR44533">
    <property type="entry name" value="DEAD/H RNA HELICASE, PUTATIVE-RELATED"/>
    <property type="match status" value="1"/>
</dbReference>
<keyword evidence="3" id="KW-0347">Helicase</keyword>
<dbReference type="SUPFAM" id="SSF52540">
    <property type="entry name" value="P-loop containing nucleoside triphosphate hydrolases"/>
    <property type="match status" value="1"/>
</dbReference>
<dbReference type="GO" id="GO:0005737">
    <property type="term" value="C:cytoplasm"/>
    <property type="evidence" value="ECO:0007669"/>
    <property type="project" value="TreeGrafter"/>
</dbReference>
<dbReference type="PROSITE" id="PS50097">
    <property type="entry name" value="BTB"/>
    <property type="match status" value="1"/>
</dbReference>
<organism evidence="6 7">
    <name type="scientific">Chlamydomonas schloesseri</name>
    <dbReference type="NCBI Taxonomy" id="2026947"/>
    <lineage>
        <taxon>Eukaryota</taxon>
        <taxon>Viridiplantae</taxon>
        <taxon>Chlorophyta</taxon>
        <taxon>core chlorophytes</taxon>
        <taxon>Chlorophyceae</taxon>
        <taxon>CS clade</taxon>
        <taxon>Chlamydomonadales</taxon>
        <taxon>Chlamydomonadaceae</taxon>
        <taxon>Chlamydomonas</taxon>
    </lineage>
</organism>
<dbReference type="InterPro" id="IPR001650">
    <property type="entry name" value="Helicase_C-like"/>
</dbReference>
<dbReference type="PANTHER" id="PTHR44533:SF4">
    <property type="entry name" value="DEAD_H RNA HELICASE, PUTATIVE-RELATED"/>
    <property type="match status" value="1"/>
</dbReference>
<accession>A0A835T4Z5</accession>
<dbReference type="Pfam" id="PF00651">
    <property type="entry name" value="BTB"/>
    <property type="match status" value="1"/>
</dbReference>
<reference evidence="6" key="1">
    <citation type="journal article" date="2020" name="bioRxiv">
        <title>Comparative genomics of Chlamydomonas.</title>
        <authorList>
            <person name="Craig R.J."/>
            <person name="Hasan A.R."/>
            <person name="Ness R.W."/>
            <person name="Keightley P.D."/>
        </authorList>
    </citation>
    <scope>NUCLEOTIDE SEQUENCE</scope>
    <source>
        <strain evidence="6">CCAP 11/173</strain>
    </source>
</reference>
<keyword evidence="3" id="KW-0547">Nucleotide-binding</keyword>
<evidence type="ECO:0000256" key="1">
    <source>
        <dbReference type="ARBA" id="ARBA00004906"/>
    </source>
</evidence>
<keyword evidence="3" id="KW-0067">ATP-binding</keyword>
<dbReference type="Gene3D" id="3.40.50.300">
    <property type="entry name" value="P-loop containing nucleotide triphosphate hydrolases"/>
    <property type="match status" value="1"/>
</dbReference>
<evidence type="ECO:0000256" key="2">
    <source>
        <dbReference type="ARBA" id="ARBA00022801"/>
    </source>
</evidence>
<dbReference type="CDD" id="cd18186">
    <property type="entry name" value="BTB_POZ_ZBTB_KLHL-like"/>
    <property type="match status" value="1"/>
</dbReference>
<dbReference type="GO" id="GO:0016787">
    <property type="term" value="F:hydrolase activity"/>
    <property type="evidence" value="ECO:0007669"/>
    <property type="project" value="UniProtKB-KW"/>
</dbReference>
<dbReference type="InterPro" id="IPR052431">
    <property type="entry name" value="SKI2_subfamily_helicases"/>
</dbReference>
<dbReference type="Proteomes" id="UP000613740">
    <property type="component" value="Unassembled WGS sequence"/>
</dbReference>
<keyword evidence="7" id="KW-1185">Reference proteome</keyword>
<feature type="compositionally biased region" description="Gly residues" evidence="4">
    <location>
        <begin position="271"/>
        <end position="285"/>
    </location>
</feature>
<feature type="compositionally biased region" description="Gly residues" evidence="4">
    <location>
        <begin position="299"/>
        <end position="309"/>
    </location>
</feature>
<comment type="pathway">
    <text evidence="1">Protein modification; protein ubiquitination.</text>
</comment>
<feature type="region of interest" description="Disordered" evidence="4">
    <location>
        <begin position="268"/>
        <end position="309"/>
    </location>
</feature>
<name>A0A835T4Z5_9CHLO</name>
<dbReference type="SMART" id="SM00490">
    <property type="entry name" value="HELICc"/>
    <property type="match status" value="1"/>
</dbReference>
<keyword evidence="2" id="KW-0378">Hydrolase</keyword>
<dbReference type="Gene3D" id="3.30.710.10">
    <property type="entry name" value="Potassium Channel Kv1.1, Chain A"/>
    <property type="match status" value="1"/>
</dbReference>